<organism evidence="1 2">
    <name type="scientific">Nocardia tengchongensis</name>
    <dbReference type="NCBI Taxonomy" id="2055889"/>
    <lineage>
        <taxon>Bacteria</taxon>
        <taxon>Bacillati</taxon>
        <taxon>Actinomycetota</taxon>
        <taxon>Actinomycetes</taxon>
        <taxon>Mycobacteriales</taxon>
        <taxon>Nocardiaceae</taxon>
        <taxon>Nocardia</taxon>
    </lineage>
</organism>
<gene>
    <name evidence="1" type="ORF">KHQ06_16160</name>
</gene>
<sequence>MEVTADMAGQLLDRPEERPRRQFHLVVAEDGLVGQGAFEVGVDQFVGVEVRPRR</sequence>
<keyword evidence="2" id="KW-1185">Reference proteome</keyword>
<evidence type="ECO:0000313" key="2">
    <source>
        <dbReference type="Proteomes" id="UP000683310"/>
    </source>
</evidence>
<name>A0ABX8CWB4_9NOCA</name>
<evidence type="ECO:0000313" key="1">
    <source>
        <dbReference type="EMBL" id="QVI24167.1"/>
    </source>
</evidence>
<reference evidence="1 2" key="1">
    <citation type="submission" date="2021-04" db="EMBL/GenBank/DDBJ databases">
        <title>Nocardia tengchongensis.</title>
        <authorList>
            <person name="Zhuang k."/>
            <person name="Ran Y."/>
            <person name="Li W."/>
        </authorList>
    </citation>
    <scope>NUCLEOTIDE SEQUENCE [LARGE SCALE GENOMIC DNA]</scope>
    <source>
        <strain evidence="1 2">CFH S0057</strain>
    </source>
</reference>
<protein>
    <submittedName>
        <fullName evidence="1">Uncharacterized protein</fullName>
    </submittedName>
</protein>
<dbReference type="EMBL" id="CP074371">
    <property type="protein sequence ID" value="QVI24167.1"/>
    <property type="molecule type" value="Genomic_DNA"/>
</dbReference>
<dbReference type="Proteomes" id="UP000683310">
    <property type="component" value="Chromosome"/>
</dbReference>
<proteinExistence type="predicted"/>
<dbReference type="RefSeq" id="WP_213560230.1">
    <property type="nucleotide sequence ID" value="NZ_JBHZDI010000067.1"/>
</dbReference>
<accession>A0ABX8CWB4</accession>